<evidence type="ECO:0000313" key="5">
    <source>
        <dbReference type="EMBL" id="TIA41450.1"/>
    </source>
</evidence>
<dbReference type="SUPFAM" id="SSF74650">
    <property type="entry name" value="Galactose mutarotase-like"/>
    <property type="match status" value="1"/>
</dbReference>
<dbReference type="GO" id="GO:0004034">
    <property type="term" value="F:aldose 1-epimerase activity"/>
    <property type="evidence" value="ECO:0007669"/>
    <property type="project" value="TreeGrafter"/>
</dbReference>
<dbReference type="InterPro" id="IPR008183">
    <property type="entry name" value="Aldose_1/G6P_1-epimerase"/>
</dbReference>
<sequence>MSIRPVSRILDGEPHVSDPSPARKPPWQLCRSAGLVVRGDKNSGAGILSSSSWPGAIIQELRIAGHNIVQGFPTSEPYKTKNSAYFGETIGRVANRIKNAEIKNLNGQSYKLAANNGPNALHGGPAGWGKRTFEGPEPVSRNGTEAVQFKYLSKDGEEGYPGTVELRVWYIASKKNDDGVEKTQLEIEYEVELVGDEVEETVVSVTNHRFPNTIRSYFNISGGETIEGTEATLMTDQYMVVDDTDIPTGEIKAFPGVEANKNFTLGAVDPDIDHCFVINTDPSSVLLDTRQVPARKLCSFFHPNTKLHFEVLSTEPAFQFYTGKYIDIPAVGGAPARGARAGFCVEPSRYIDAANNDDWKKMVLLKKGQTYGSKIIYRGWKE</sequence>
<dbReference type="InterPro" id="IPR011013">
    <property type="entry name" value="Gal_mutarotase_sf_dom"/>
</dbReference>
<reference evidence="5 6" key="1">
    <citation type="submission" date="2018-10" db="EMBL/GenBank/DDBJ databases">
        <title>Fifty Aureobasidium pullulans genomes reveal a recombining polyextremotolerant generalist.</title>
        <authorList>
            <person name="Gostincar C."/>
            <person name="Turk M."/>
            <person name="Zajc J."/>
            <person name="Gunde-Cimerman N."/>
        </authorList>
    </citation>
    <scope>NUCLEOTIDE SEQUENCE [LARGE SCALE GENOMIC DNA]</scope>
    <source>
        <strain evidence="5 6">EXF-1645</strain>
    </source>
</reference>
<keyword evidence="2" id="KW-0413">Isomerase</keyword>
<evidence type="ECO:0000256" key="3">
    <source>
        <dbReference type="ARBA" id="ARBA00023277"/>
    </source>
</evidence>
<dbReference type="PANTHER" id="PTHR10091">
    <property type="entry name" value="ALDOSE-1-EPIMERASE"/>
    <property type="match status" value="1"/>
</dbReference>
<dbReference type="EMBL" id="QZBZ01000020">
    <property type="protein sequence ID" value="TIA41450.1"/>
    <property type="molecule type" value="Genomic_DNA"/>
</dbReference>
<evidence type="ECO:0000256" key="4">
    <source>
        <dbReference type="SAM" id="MobiDB-lite"/>
    </source>
</evidence>
<dbReference type="Pfam" id="PF01263">
    <property type="entry name" value="Aldose_epim"/>
    <property type="match status" value="1"/>
</dbReference>
<dbReference type="GO" id="GO:0033499">
    <property type="term" value="P:galactose catabolic process via UDP-galactose, Leloir pathway"/>
    <property type="evidence" value="ECO:0007669"/>
    <property type="project" value="TreeGrafter"/>
</dbReference>
<dbReference type="CDD" id="cd09019">
    <property type="entry name" value="galactose_mutarotase_like"/>
    <property type="match status" value="1"/>
</dbReference>
<dbReference type="PANTHER" id="PTHR10091:SF0">
    <property type="entry name" value="GALACTOSE MUTAROTASE"/>
    <property type="match status" value="1"/>
</dbReference>
<keyword evidence="3" id="KW-0119">Carbohydrate metabolism</keyword>
<dbReference type="InterPro" id="IPR047215">
    <property type="entry name" value="Galactose_mutarotase-like"/>
</dbReference>
<dbReference type="Gene3D" id="2.70.98.10">
    <property type="match status" value="1"/>
</dbReference>
<evidence type="ECO:0000256" key="1">
    <source>
        <dbReference type="ARBA" id="ARBA00006206"/>
    </source>
</evidence>
<dbReference type="AlphaFoldDB" id="A0A4T0C246"/>
<dbReference type="Proteomes" id="UP000308724">
    <property type="component" value="Unassembled WGS sequence"/>
</dbReference>
<accession>A0A4T0C246</accession>
<dbReference type="GO" id="GO:0006006">
    <property type="term" value="P:glucose metabolic process"/>
    <property type="evidence" value="ECO:0007669"/>
    <property type="project" value="TreeGrafter"/>
</dbReference>
<evidence type="ECO:0000256" key="2">
    <source>
        <dbReference type="ARBA" id="ARBA00023235"/>
    </source>
</evidence>
<proteinExistence type="inferred from homology"/>
<organism evidence="5 6">
    <name type="scientific">Aureobasidium pullulans</name>
    <name type="common">Black yeast</name>
    <name type="synonym">Pullularia pullulans</name>
    <dbReference type="NCBI Taxonomy" id="5580"/>
    <lineage>
        <taxon>Eukaryota</taxon>
        <taxon>Fungi</taxon>
        <taxon>Dikarya</taxon>
        <taxon>Ascomycota</taxon>
        <taxon>Pezizomycotina</taxon>
        <taxon>Dothideomycetes</taxon>
        <taxon>Dothideomycetidae</taxon>
        <taxon>Dothideales</taxon>
        <taxon>Saccotheciaceae</taxon>
        <taxon>Aureobasidium</taxon>
    </lineage>
</organism>
<dbReference type="InterPro" id="IPR014718">
    <property type="entry name" value="GH-type_carb-bd"/>
</dbReference>
<protein>
    <submittedName>
        <fullName evidence="5">Aldose 1-epimerase</fullName>
    </submittedName>
</protein>
<comment type="caution">
    <text evidence="5">The sequence shown here is derived from an EMBL/GenBank/DDBJ whole genome shotgun (WGS) entry which is preliminary data.</text>
</comment>
<comment type="similarity">
    <text evidence="1">Belongs to the aldose epimerase family.</text>
</comment>
<name>A0A4T0C246_AURPU</name>
<feature type="region of interest" description="Disordered" evidence="4">
    <location>
        <begin position="1"/>
        <end position="24"/>
    </location>
</feature>
<dbReference type="FunFam" id="2.70.98.10:FF:000015">
    <property type="entry name" value="Aldose 1-epimerase, putative"/>
    <property type="match status" value="1"/>
</dbReference>
<gene>
    <name evidence="5" type="ORF">D6C78_01828</name>
</gene>
<evidence type="ECO:0000313" key="6">
    <source>
        <dbReference type="Proteomes" id="UP000308724"/>
    </source>
</evidence>
<dbReference type="GO" id="GO:0030246">
    <property type="term" value="F:carbohydrate binding"/>
    <property type="evidence" value="ECO:0007669"/>
    <property type="project" value="InterPro"/>
</dbReference>